<reference evidence="2" key="1">
    <citation type="journal article" date="2020" name="Nature">
        <title>Giant virus diversity and host interactions through global metagenomics.</title>
        <authorList>
            <person name="Schulz F."/>
            <person name="Roux S."/>
            <person name="Paez-Espino D."/>
            <person name="Jungbluth S."/>
            <person name="Walsh D.A."/>
            <person name="Denef V.J."/>
            <person name="McMahon K.D."/>
            <person name="Konstantinidis K.T."/>
            <person name="Eloe-Fadrosh E.A."/>
            <person name="Kyrpides N.C."/>
            <person name="Woyke T."/>
        </authorList>
    </citation>
    <scope>NUCLEOTIDE SEQUENCE</scope>
    <source>
        <strain evidence="2">GVMAG-M-3300020185-33</strain>
    </source>
</reference>
<accession>A0A6C0C6T0</accession>
<sequence>MSLKDLLGLFDGKKQSDGLNVSLEQGSKFNSIQSRIEASVIPQLSIIEQTPGLGSVIENFSGNSPEAPLGQVNSAEYKEMTALENDFNKAVSTYSQKQNALMGAAQQSSRGKGWSWSVIKDHIMWSGEKNPKECAAACNADSSCTAWETCNNGKSGNGCQGCYLINKPDIAPPSDLNDPKWLSALANRELSGTIKAQADAMFTNLQKKAKTLQEKTMSFHGQNMQLVGENGSVTQQKASNLKQLQQLQYQQGRLNKLMTEGDTLNAIVHDNNLQMNAEYMRYFVWLTAAITLGLVAFHRASK</sequence>
<keyword evidence="1" id="KW-0812">Transmembrane</keyword>
<keyword evidence="1" id="KW-0472">Membrane</keyword>
<proteinExistence type="predicted"/>
<feature type="transmembrane region" description="Helical" evidence="1">
    <location>
        <begin position="279"/>
        <end position="297"/>
    </location>
</feature>
<dbReference type="EMBL" id="MN739340">
    <property type="protein sequence ID" value="QHS99368.1"/>
    <property type="molecule type" value="Genomic_DNA"/>
</dbReference>
<dbReference type="AlphaFoldDB" id="A0A6C0C6T0"/>
<evidence type="ECO:0000313" key="2">
    <source>
        <dbReference type="EMBL" id="QHS99368.1"/>
    </source>
</evidence>
<name>A0A6C0C6T0_9ZZZZ</name>
<keyword evidence="1" id="KW-1133">Transmembrane helix</keyword>
<organism evidence="2">
    <name type="scientific">viral metagenome</name>
    <dbReference type="NCBI Taxonomy" id="1070528"/>
    <lineage>
        <taxon>unclassified sequences</taxon>
        <taxon>metagenomes</taxon>
        <taxon>organismal metagenomes</taxon>
    </lineage>
</organism>
<protein>
    <submittedName>
        <fullName evidence="2">Uncharacterized protein</fullName>
    </submittedName>
</protein>
<evidence type="ECO:0000256" key="1">
    <source>
        <dbReference type="SAM" id="Phobius"/>
    </source>
</evidence>